<dbReference type="InterPro" id="IPR036397">
    <property type="entry name" value="RNaseH_sf"/>
</dbReference>
<dbReference type="InterPro" id="IPR009057">
    <property type="entry name" value="Homeodomain-like_sf"/>
</dbReference>
<dbReference type="RefSeq" id="WP_377212716.1">
    <property type="nucleotide sequence ID" value="NZ_JBHTJV010000009.1"/>
</dbReference>
<dbReference type="InterPro" id="IPR001584">
    <property type="entry name" value="Integrase_cat-core"/>
</dbReference>
<dbReference type="EMBL" id="JBHTJV010000009">
    <property type="protein sequence ID" value="MFD0916871.1"/>
    <property type="molecule type" value="Genomic_DNA"/>
</dbReference>
<dbReference type="Proteomes" id="UP001597101">
    <property type="component" value="Unassembled WGS sequence"/>
</dbReference>
<dbReference type="Pfam" id="PF13333">
    <property type="entry name" value="rve_2"/>
    <property type="match status" value="1"/>
</dbReference>
<feature type="domain" description="Integrase catalytic" evidence="2">
    <location>
        <begin position="213"/>
        <end position="376"/>
    </location>
</feature>
<evidence type="ECO:0000259" key="2">
    <source>
        <dbReference type="PROSITE" id="PS50994"/>
    </source>
</evidence>
<name>A0ABW3FJD0_9HYPH</name>
<gene>
    <name evidence="3" type="ORF">ACFQ14_10675</name>
</gene>
<dbReference type="PANTHER" id="PTHR46889">
    <property type="entry name" value="TRANSPOSASE INSF FOR INSERTION SEQUENCE IS3B-RELATED"/>
    <property type="match status" value="1"/>
</dbReference>
<dbReference type="PANTHER" id="PTHR46889:SF4">
    <property type="entry name" value="TRANSPOSASE INSO FOR INSERTION SEQUENCE ELEMENT IS911B-RELATED"/>
    <property type="match status" value="1"/>
</dbReference>
<keyword evidence="4" id="KW-1185">Reference proteome</keyword>
<proteinExistence type="predicted"/>
<evidence type="ECO:0000313" key="4">
    <source>
        <dbReference type="Proteomes" id="UP001597101"/>
    </source>
</evidence>
<dbReference type="Pfam" id="PF00665">
    <property type="entry name" value="rve"/>
    <property type="match status" value="1"/>
</dbReference>
<dbReference type="InterPro" id="IPR025948">
    <property type="entry name" value="HTH-like_dom"/>
</dbReference>
<dbReference type="Gene3D" id="1.10.10.60">
    <property type="entry name" value="Homeodomain-like"/>
    <property type="match status" value="1"/>
</dbReference>
<evidence type="ECO:0000256" key="1">
    <source>
        <dbReference type="SAM" id="Coils"/>
    </source>
</evidence>
<evidence type="ECO:0000313" key="3">
    <source>
        <dbReference type="EMBL" id="MFD0916871.1"/>
    </source>
</evidence>
<dbReference type="InterPro" id="IPR050900">
    <property type="entry name" value="Transposase_IS3/IS150/IS904"/>
</dbReference>
<dbReference type="InterPro" id="IPR012337">
    <property type="entry name" value="RNaseH-like_sf"/>
</dbReference>
<dbReference type="SUPFAM" id="SSF46689">
    <property type="entry name" value="Homeodomain-like"/>
    <property type="match status" value="1"/>
</dbReference>
<organism evidence="3 4">
    <name type="scientific">Pseudahrensia aquimaris</name>
    <dbReference type="NCBI Taxonomy" id="744461"/>
    <lineage>
        <taxon>Bacteria</taxon>
        <taxon>Pseudomonadati</taxon>
        <taxon>Pseudomonadota</taxon>
        <taxon>Alphaproteobacteria</taxon>
        <taxon>Hyphomicrobiales</taxon>
        <taxon>Ahrensiaceae</taxon>
        <taxon>Pseudahrensia</taxon>
    </lineage>
</organism>
<dbReference type="InterPro" id="IPR002514">
    <property type="entry name" value="Transposase_8"/>
</dbReference>
<dbReference type="SUPFAM" id="SSF53098">
    <property type="entry name" value="Ribonuclease H-like"/>
    <property type="match status" value="1"/>
</dbReference>
<keyword evidence="1" id="KW-0175">Coiled coil</keyword>
<comment type="caution">
    <text evidence="3">The sequence shown here is derived from an EMBL/GenBank/DDBJ whole genome shotgun (WGS) entry which is preliminary data.</text>
</comment>
<dbReference type="InterPro" id="IPR048020">
    <property type="entry name" value="Transpos_IS3"/>
</dbReference>
<dbReference type="PROSITE" id="PS50994">
    <property type="entry name" value="INTEGRASE"/>
    <property type="match status" value="1"/>
</dbReference>
<dbReference type="Pfam" id="PF01527">
    <property type="entry name" value="HTH_Tnp_1"/>
    <property type="match status" value="1"/>
</dbReference>
<sequence>MGRPRFSDDFKRDAVHQVVERGYPVAEVSQRLGMSTHSLYGWIKKFSKPDQPNSDDEQAAEIRRLKSELMRVTEERDILKKANRVLRARCKVKYAFVVQHRPSFSVRAMCRCLRIHPSGFYAWLKIPLSNRAQEDERQTKLIKSAWNDSGKVYGYRKLHDDLLDRGETCCPNRVARLASLAGIKAQIGYKRRPGSYGGKPSVVVDNTLARQFDVAAPDTAWVTDITYIKTNEGFAYLAVVIDLFSRRVVGWSVQSRQTTDVVLQALLMAVWRRKPTQRVLIHSDQGSQFTSIDWASFLRQHNLEHSMSRRGNCHDNAVAESFFNLLKRERIRRRTYRSREDARRDVFDYIEMFYNPKRKHARNGMLSPVDFERQQKLNAESV</sequence>
<accession>A0ABW3FJD0</accession>
<feature type="coiled-coil region" evidence="1">
    <location>
        <begin position="55"/>
        <end position="82"/>
    </location>
</feature>
<protein>
    <submittedName>
        <fullName evidence="3">IS3 family transposase</fullName>
    </submittedName>
</protein>
<dbReference type="Pfam" id="PF13276">
    <property type="entry name" value="HTH_21"/>
    <property type="match status" value="1"/>
</dbReference>
<dbReference type="Gene3D" id="3.30.420.10">
    <property type="entry name" value="Ribonuclease H-like superfamily/Ribonuclease H"/>
    <property type="match status" value="1"/>
</dbReference>
<reference evidence="4" key="1">
    <citation type="journal article" date="2019" name="Int. J. Syst. Evol. Microbiol.">
        <title>The Global Catalogue of Microorganisms (GCM) 10K type strain sequencing project: providing services to taxonomists for standard genome sequencing and annotation.</title>
        <authorList>
            <consortium name="The Broad Institute Genomics Platform"/>
            <consortium name="The Broad Institute Genome Sequencing Center for Infectious Disease"/>
            <person name="Wu L."/>
            <person name="Ma J."/>
        </authorList>
    </citation>
    <scope>NUCLEOTIDE SEQUENCE [LARGE SCALE GENOMIC DNA]</scope>
    <source>
        <strain evidence="4">CCUG 60023</strain>
    </source>
</reference>
<dbReference type="NCBIfam" id="NF033516">
    <property type="entry name" value="transpos_IS3"/>
    <property type="match status" value="1"/>
</dbReference>